<dbReference type="EMBL" id="JADNYJ010000508">
    <property type="protein sequence ID" value="KAF8869004.1"/>
    <property type="molecule type" value="Genomic_DNA"/>
</dbReference>
<dbReference type="Proteomes" id="UP000724874">
    <property type="component" value="Unassembled WGS sequence"/>
</dbReference>
<accession>A0A9P5N904</accession>
<name>A0A9P5N904_GYMJU</name>
<organism evidence="1 2">
    <name type="scientific">Gymnopilus junonius</name>
    <name type="common">Spectacular rustgill mushroom</name>
    <name type="synonym">Gymnopilus spectabilis subsp. junonius</name>
    <dbReference type="NCBI Taxonomy" id="109634"/>
    <lineage>
        <taxon>Eukaryota</taxon>
        <taxon>Fungi</taxon>
        <taxon>Dikarya</taxon>
        <taxon>Basidiomycota</taxon>
        <taxon>Agaricomycotina</taxon>
        <taxon>Agaricomycetes</taxon>
        <taxon>Agaricomycetidae</taxon>
        <taxon>Agaricales</taxon>
        <taxon>Agaricineae</taxon>
        <taxon>Hymenogastraceae</taxon>
        <taxon>Gymnopilus</taxon>
    </lineage>
</organism>
<sequence>MPSIVLSNELLDLIIYNIDADSLEGRNSLLACSQANRALHIMSQRRGFRDVVLPYNSLRDKHSVLKVEIFFAVGNLSNFETNLPLLPWTDLTNVLNNQWELGSLREVKIMVERLDRRGHRIIHQKYLPAESLLNILDRNEGLRNLREKGIVLYCCP</sequence>
<evidence type="ECO:0000313" key="2">
    <source>
        <dbReference type="Proteomes" id="UP000724874"/>
    </source>
</evidence>
<gene>
    <name evidence="1" type="ORF">CPB84DRAFT_1112061</name>
</gene>
<evidence type="ECO:0000313" key="1">
    <source>
        <dbReference type="EMBL" id="KAF8869004.1"/>
    </source>
</evidence>
<keyword evidence="2" id="KW-1185">Reference proteome</keyword>
<protein>
    <submittedName>
        <fullName evidence="1">Uncharacterized protein</fullName>
    </submittedName>
</protein>
<reference evidence="1" key="1">
    <citation type="submission" date="2020-11" db="EMBL/GenBank/DDBJ databases">
        <authorList>
            <consortium name="DOE Joint Genome Institute"/>
            <person name="Ahrendt S."/>
            <person name="Riley R."/>
            <person name="Andreopoulos W."/>
            <person name="LaButti K."/>
            <person name="Pangilinan J."/>
            <person name="Ruiz-duenas F.J."/>
            <person name="Barrasa J.M."/>
            <person name="Sanchez-Garcia M."/>
            <person name="Camarero S."/>
            <person name="Miyauchi S."/>
            <person name="Serrano A."/>
            <person name="Linde D."/>
            <person name="Babiker R."/>
            <person name="Drula E."/>
            <person name="Ayuso-Fernandez I."/>
            <person name="Pacheco R."/>
            <person name="Padilla G."/>
            <person name="Ferreira P."/>
            <person name="Barriuso J."/>
            <person name="Kellner H."/>
            <person name="Castanera R."/>
            <person name="Alfaro M."/>
            <person name="Ramirez L."/>
            <person name="Pisabarro A.G."/>
            <person name="Kuo A."/>
            <person name="Tritt A."/>
            <person name="Lipzen A."/>
            <person name="He G."/>
            <person name="Yan M."/>
            <person name="Ng V."/>
            <person name="Cullen D."/>
            <person name="Martin F."/>
            <person name="Rosso M.-N."/>
            <person name="Henrissat B."/>
            <person name="Hibbett D."/>
            <person name="Martinez A.T."/>
            <person name="Grigoriev I.V."/>
        </authorList>
    </citation>
    <scope>NUCLEOTIDE SEQUENCE</scope>
    <source>
        <strain evidence="1">AH 44721</strain>
    </source>
</reference>
<proteinExistence type="predicted"/>
<comment type="caution">
    <text evidence="1">The sequence shown here is derived from an EMBL/GenBank/DDBJ whole genome shotgun (WGS) entry which is preliminary data.</text>
</comment>
<dbReference type="AlphaFoldDB" id="A0A9P5N904"/>